<feature type="non-terminal residue" evidence="1">
    <location>
        <position position="1"/>
    </location>
</feature>
<proteinExistence type="predicted"/>
<sequence>ISDDEIKSHIDNHPQAVKRCVKLVTEASGHPCLTSPANQSSKTLFFYFIT</sequence>
<accession>A0AAD8AF17</accession>
<dbReference type="Proteomes" id="UP001233999">
    <property type="component" value="Unassembled WGS sequence"/>
</dbReference>
<gene>
    <name evidence="1" type="ORF">L9F63_011277</name>
</gene>
<dbReference type="EMBL" id="JASPKZ010001581">
    <property type="protein sequence ID" value="KAJ9597876.1"/>
    <property type="molecule type" value="Genomic_DNA"/>
</dbReference>
<protein>
    <submittedName>
        <fullName evidence="1">Uncharacterized protein</fullName>
    </submittedName>
</protein>
<organism evidence="1 2">
    <name type="scientific">Diploptera punctata</name>
    <name type="common">Pacific beetle cockroach</name>
    <dbReference type="NCBI Taxonomy" id="6984"/>
    <lineage>
        <taxon>Eukaryota</taxon>
        <taxon>Metazoa</taxon>
        <taxon>Ecdysozoa</taxon>
        <taxon>Arthropoda</taxon>
        <taxon>Hexapoda</taxon>
        <taxon>Insecta</taxon>
        <taxon>Pterygota</taxon>
        <taxon>Neoptera</taxon>
        <taxon>Polyneoptera</taxon>
        <taxon>Dictyoptera</taxon>
        <taxon>Blattodea</taxon>
        <taxon>Blaberoidea</taxon>
        <taxon>Blaberidae</taxon>
        <taxon>Diplopterinae</taxon>
        <taxon>Diploptera</taxon>
    </lineage>
</organism>
<evidence type="ECO:0000313" key="1">
    <source>
        <dbReference type="EMBL" id="KAJ9597876.1"/>
    </source>
</evidence>
<feature type="non-terminal residue" evidence="1">
    <location>
        <position position="50"/>
    </location>
</feature>
<dbReference type="AlphaFoldDB" id="A0AAD8AF17"/>
<name>A0AAD8AF17_DIPPU</name>
<reference evidence="1" key="2">
    <citation type="submission" date="2023-05" db="EMBL/GenBank/DDBJ databases">
        <authorList>
            <person name="Fouks B."/>
        </authorList>
    </citation>
    <scope>NUCLEOTIDE SEQUENCE</scope>
    <source>
        <strain evidence="1">Stay&amp;Tobe</strain>
        <tissue evidence="1">Testes</tissue>
    </source>
</reference>
<reference evidence="1" key="1">
    <citation type="journal article" date="2023" name="IScience">
        <title>Live-bearing cockroach genome reveals convergent evolutionary mechanisms linked to viviparity in insects and beyond.</title>
        <authorList>
            <person name="Fouks B."/>
            <person name="Harrison M.C."/>
            <person name="Mikhailova A.A."/>
            <person name="Marchal E."/>
            <person name="English S."/>
            <person name="Carruthers M."/>
            <person name="Jennings E.C."/>
            <person name="Chiamaka E.L."/>
            <person name="Frigard R.A."/>
            <person name="Pippel M."/>
            <person name="Attardo G.M."/>
            <person name="Benoit J.B."/>
            <person name="Bornberg-Bauer E."/>
            <person name="Tobe S.S."/>
        </authorList>
    </citation>
    <scope>NUCLEOTIDE SEQUENCE</scope>
    <source>
        <strain evidence="1">Stay&amp;Tobe</strain>
    </source>
</reference>
<comment type="caution">
    <text evidence="1">The sequence shown here is derived from an EMBL/GenBank/DDBJ whole genome shotgun (WGS) entry which is preliminary data.</text>
</comment>
<evidence type="ECO:0000313" key="2">
    <source>
        <dbReference type="Proteomes" id="UP001233999"/>
    </source>
</evidence>
<keyword evidence="2" id="KW-1185">Reference proteome</keyword>